<feature type="domain" description="HMG box" evidence="8">
    <location>
        <begin position="753"/>
        <end position="821"/>
    </location>
</feature>
<dbReference type="InterPro" id="IPR052412">
    <property type="entry name" value="CC-Dev_Transcription_Reg"/>
</dbReference>
<gene>
    <name evidence="9" type="ORF">EG68_04607</name>
</gene>
<organism evidence="9 10">
    <name type="scientific">Paragonimus skrjabini miyazakii</name>
    <dbReference type="NCBI Taxonomy" id="59628"/>
    <lineage>
        <taxon>Eukaryota</taxon>
        <taxon>Metazoa</taxon>
        <taxon>Spiralia</taxon>
        <taxon>Lophotrochozoa</taxon>
        <taxon>Platyhelminthes</taxon>
        <taxon>Trematoda</taxon>
        <taxon>Digenea</taxon>
        <taxon>Plagiorchiida</taxon>
        <taxon>Troglotremata</taxon>
        <taxon>Troglotrematidae</taxon>
        <taxon>Paragonimus</taxon>
    </lineage>
</organism>
<dbReference type="PANTHER" id="PTHR13059">
    <property type="entry name" value="HMG-BOX TRANSCRIPTION FACTOR BBX"/>
    <property type="match status" value="1"/>
</dbReference>
<dbReference type="SMART" id="SM00398">
    <property type="entry name" value="HMG"/>
    <property type="match status" value="1"/>
</dbReference>
<evidence type="ECO:0000256" key="1">
    <source>
        <dbReference type="ARBA" id="ARBA00022553"/>
    </source>
</evidence>
<evidence type="ECO:0000256" key="2">
    <source>
        <dbReference type="ARBA" id="ARBA00023015"/>
    </source>
</evidence>
<feature type="region of interest" description="Disordered" evidence="7">
    <location>
        <begin position="1275"/>
        <end position="1310"/>
    </location>
</feature>
<feature type="compositionally biased region" description="Polar residues" evidence="7">
    <location>
        <begin position="1277"/>
        <end position="1292"/>
    </location>
</feature>
<dbReference type="CDD" id="cd21990">
    <property type="entry name" value="HMG-box_CIC-like"/>
    <property type="match status" value="1"/>
</dbReference>
<reference evidence="9" key="1">
    <citation type="submission" date="2019-07" db="EMBL/GenBank/DDBJ databases">
        <title>Annotation for the trematode Paragonimus miyazaki's.</title>
        <authorList>
            <person name="Choi Y.-J."/>
        </authorList>
    </citation>
    <scope>NUCLEOTIDE SEQUENCE</scope>
    <source>
        <strain evidence="9">Japan</strain>
    </source>
</reference>
<dbReference type="GO" id="GO:0005634">
    <property type="term" value="C:nucleus"/>
    <property type="evidence" value="ECO:0007669"/>
    <property type="project" value="UniProtKB-UniRule"/>
</dbReference>
<dbReference type="Pfam" id="PF16090">
    <property type="entry name" value="DUF4819"/>
    <property type="match status" value="1"/>
</dbReference>
<dbReference type="InterPro" id="IPR058606">
    <property type="entry name" value="HTH_Cic_C"/>
</dbReference>
<evidence type="ECO:0000256" key="7">
    <source>
        <dbReference type="SAM" id="MobiDB-lite"/>
    </source>
</evidence>
<dbReference type="Proteomes" id="UP000822476">
    <property type="component" value="Unassembled WGS sequence"/>
</dbReference>
<dbReference type="Pfam" id="PF25981">
    <property type="entry name" value="HTH_Cic_C"/>
    <property type="match status" value="1"/>
</dbReference>
<feature type="region of interest" description="Disordered" evidence="7">
    <location>
        <begin position="1565"/>
        <end position="1599"/>
    </location>
</feature>
<proteinExistence type="predicted"/>
<evidence type="ECO:0000256" key="5">
    <source>
        <dbReference type="ARBA" id="ARBA00023242"/>
    </source>
</evidence>
<evidence type="ECO:0000259" key="8">
    <source>
        <dbReference type="PROSITE" id="PS50118"/>
    </source>
</evidence>
<comment type="caution">
    <text evidence="9">The sequence shown here is derived from an EMBL/GenBank/DDBJ whole genome shotgun (WGS) entry which is preliminary data.</text>
</comment>
<dbReference type="EMBL" id="JTDE01002673">
    <property type="protein sequence ID" value="KAF7257049.1"/>
    <property type="molecule type" value="Genomic_DNA"/>
</dbReference>
<feature type="region of interest" description="Disordered" evidence="7">
    <location>
        <begin position="1483"/>
        <end position="1505"/>
    </location>
</feature>
<name>A0A8S9YQ36_9TREM</name>
<keyword evidence="4" id="KW-0804">Transcription</keyword>
<accession>A0A8S9YQ36</accession>
<dbReference type="InterPro" id="IPR009071">
    <property type="entry name" value="HMG_box_dom"/>
</dbReference>
<keyword evidence="5 6" id="KW-0539">Nucleus</keyword>
<protein>
    <recommendedName>
        <fullName evidence="8">HMG box domain-containing protein</fullName>
    </recommendedName>
</protein>
<dbReference type="InterPro" id="IPR036910">
    <property type="entry name" value="HMG_box_dom_sf"/>
</dbReference>
<evidence type="ECO:0000256" key="3">
    <source>
        <dbReference type="ARBA" id="ARBA00023125"/>
    </source>
</evidence>
<keyword evidence="10" id="KW-1185">Reference proteome</keyword>
<keyword evidence="3 6" id="KW-0238">DNA-binding</keyword>
<dbReference type="GO" id="GO:0000977">
    <property type="term" value="F:RNA polymerase II transcription regulatory region sequence-specific DNA binding"/>
    <property type="evidence" value="ECO:0007669"/>
    <property type="project" value="TreeGrafter"/>
</dbReference>
<dbReference type="OrthoDB" id="2377365at2759"/>
<dbReference type="Gene3D" id="1.10.30.10">
    <property type="entry name" value="High mobility group box domain"/>
    <property type="match status" value="1"/>
</dbReference>
<dbReference type="PANTHER" id="PTHR13059:SF13">
    <property type="entry name" value="PROTEIN CAPICUA HOMOLOG"/>
    <property type="match status" value="1"/>
</dbReference>
<feature type="region of interest" description="Disordered" evidence="7">
    <location>
        <begin position="886"/>
        <end position="909"/>
    </location>
</feature>
<dbReference type="Pfam" id="PF00505">
    <property type="entry name" value="HMG_box"/>
    <property type="match status" value="1"/>
</dbReference>
<evidence type="ECO:0000313" key="9">
    <source>
        <dbReference type="EMBL" id="KAF7257049.1"/>
    </source>
</evidence>
<feature type="region of interest" description="Disordered" evidence="7">
    <location>
        <begin position="596"/>
        <end position="650"/>
    </location>
</feature>
<dbReference type="PROSITE" id="PS50118">
    <property type="entry name" value="HMG_BOX_2"/>
    <property type="match status" value="1"/>
</dbReference>
<feature type="region of interest" description="Disordered" evidence="7">
    <location>
        <begin position="203"/>
        <end position="231"/>
    </location>
</feature>
<feature type="compositionally biased region" description="Low complexity" evidence="7">
    <location>
        <begin position="1585"/>
        <end position="1599"/>
    </location>
</feature>
<feature type="compositionally biased region" description="Low complexity" evidence="7">
    <location>
        <begin position="887"/>
        <end position="902"/>
    </location>
</feature>
<feature type="compositionally biased region" description="Basic and acidic residues" evidence="7">
    <location>
        <begin position="622"/>
        <end position="632"/>
    </location>
</feature>
<keyword evidence="1" id="KW-0597">Phosphoprotein</keyword>
<dbReference type="InterPro" id="IPR032147">
    <property type="entry name" value="Cic_dom"/>
</dbReference>
<dbReference type="SUPFAM" id="SSF47095">
    <property type="entry name" value="HMG-box"/>
    <property type="match status" value="1"/>
</dbReference>
<evidence type="ECO:0000256" key="6">
    <source>
        <dbReference type="PROSITE-ProRule" id="PRU00267"/>
    </source>
</evidence>
<dbReference type="InterPro" id="IPR058607">
    <property type="entry name" value="HMG-box_Cic-like"/>
</dbReference>
<evidence type="ECO:0000256" key="4">
    <source>
        <dbReference type="ARBA" id="ARBA00023163"/>
    </source>
</evidence>
<feature type="DNA-binding region" description="HMG box" evidence="6">
    <location>
        <begin position="753"/>
        <end position="821"/>
    </location>
</feature>
<sequence>MTEEKQDLEEGDGSSPLLDDNAYCAQTRATDQMSQLMSLCSGSNVPTMLDLKPWLDHHVLVLTSKGVYQPGTVVKVDQTQCLVTVRLKQQSDTCVAVTVPLAEAPPTVIDDAIPHANQLTDGTPVCFRETLLDDRRYVTGVLDYSRQMMNCPPSNQQRRMYSVRSDANSCTVYLSRAHLRLLTAPWQDELDDIINLNTTVTSGVKSDESSTDSTAEELPTLMHGNSLSDKSIDLSTNKPSIPNLNTDDIGKANSNFHVRPSSHSFVPYSPPTSLNKLVNANVADPPIAASCSPVHFPPVSSLSNTPWNPSTLTPRLSSDCNQESSALVACVAVTTSPRSTDVHPKHFGSVSGHPFTGSARKPFYLSDHTAGSFSFPVVSQRPEGTSSGKYHPTSVRWGTGSSAMSSSLNVLAAHQRFKKGDVVKTQNGVRKKFNGKQWRRLCSRDGCSKESQRRGFCSRHLSMKGKEIRAMGYVAAVAALTSNESHYPRATSSTPFPVAKLQRTSCMLKPTNELTTQCGPIMAAPLTTSSCSVYPSRSLAHLPTVTMTPVSPNRSLIDQGPSESADSHCLLKTISESLPTVPTPLALLPVLLDSSTSKDVRPYSTDGIVGDGSGSEDLGSDSPDKSNKKDVPSSDQSTSDPAFHRGGNETVSESFGWNAANELVGHRHISAVHASVTPDLQLSRDVSTHEDVNDVFPSEPERDAGDANTASLLQHSAVSYLPALTFGCDQTGVCVDESSDCFSIGTAPSDQHVRRPMNAFIIFSMRHRGEVLRLYPTMDNRVASQILGEWWYKLGAADRAPYQKLARELKAAHFQYHPNWKWSTKERRKSVPLTNADAVVEMREHAVSRVSGKMIASRRLSLDSITDRRSIDQSVSYVDRDLKRSVTKSPSSTGITTTPISTDANSETLKNHSVTPTGLELLAHAVEYLNALESSGSQLPSDLFRDVGDPLPVRKHCQTSEWSLVQSSPVESVASSQSFGLSQMGDFRTTATFVRSSMSEPCSSLELHGSLSSSLDVLSVPSPPSSPLSTSGQLLAANNRNEIATSVFRSTLTSSVADDPPRLVVTLGKYKKDSPVINTAGSLVCTRTTQVPVNKLCWMTVPTSLLTPGCVLFGSPNSPPAVNLIPVNGDSPSTIPTNLTQVCVRTAPDSLANEPPRSAGSNGLVYLKPVLQLIQSSQMGSGNSLASNCVFCAQLHPVNLLPTVMSLPGSLPAAQFHLVTNSVCRTNESVTRTVQSISKPLSSTITTTQQSALSFGLTGSPPTNPPARLLEEKTEDSLFTTDVSPSRSNTDHLTPPELTAKESEVKQSGSVGTHMYSAEVLNPDLSPATKKQILSSDTRKCPTPDGSLNLNALGNTRLKRKPPPLDLTSAAAIDLDYDRSLEENTENCPQQYGSSDGGNSLNKDTMKTGATRRPFSANSVNRCAKRKLDQACETWMSLMNFRRRLSHLPQFIPNELPFLHRSVVSPKLLETPSLLQHCSKRTRTYKSNKSHAQESPGGLSASTSPAVAPTLSIVNDCVNHRSADMCPRDPEKSPPCDTTGNAFFGPDFTQNVVYTLRGRENQSVLLTPLTADRGERSDTSSIKQSSVSPGSSDSTSTGGKLVAAKRMLPIAPKPPHNFTTAHRRINQHLALTRKLTPTKTHLAIRRKLVLDLFQEHGLFPSVSTTISFQQRHLLHFPNRQTLQLKIREMRQRIMQSPSKQYPNESCRRGHLLSHHSELSEVGQQSGTCN</sequence>
<keyword evidence="2" id="KW-0805">Transcription regulation</keyword>
<evidence type="ECO:0000313" key="10">
    <source>
        <dbReference type="Proteomes" id="UP000822476"/>
    </source>
</evidence>
<dbReference type="GO" id="GO:0000981">
    <property type="term" value="F:DNA-binding transcription factor activity, RNA polymerase II-specific"/>
    <property type="evidence" value="ECO:0007669"/>
    <property type="project" value="TreeGrafter"/>
</dbReference>